<evidence type="ECO:0000313" key="5">
    <source>
        <dbReference type="Proteomes" id="UP000373449"/>
    </source>
</evidence>
<name>A0A2C6DQH8_9GAMM</name>
<reference evidence="4" key="2">
    <citation type="submission" date="2017-09" db="EMBL/GenBank/DDBJ databases">
        <title>FDA dAtabase for Regulatory Grade micrObial Sequences (FDA-ARGOS): Supporting development and validation of Infectious Disease Dx tests.</title>
        <authorList>
            <person name="Minogue T."/>
            <person name="Wolcott M."/>
            <person name="Wasieloski L."/>
            <person name="Aguilar W."/>
            <person name="Moore D."/>
            <person name="Tallon L."/>
            <person name="Sadzewicz L."/>
            <person name="Ott S."/>
            <person name="Zhao X."/>
            <person name="Nagaraj S."/>
            <person name="Vavikolanu K."/>
            <person name="Aluvathingal J."/>
            <person name="Nadendla S."/>
            <person name="Sichtig H."/>
        </authorList>
    </citation>
    <scope>NUCLEOTIDE SEQUENCE [LARGE SCALE GENOMIC DNA]</scope>
    <source>
        <strain evidence="4">FDAARGOS_387</strain>
    </source>
</reference>
<protein>
    <submittedName>
        <fullName evidence="2">Uncharacterized protein</fullName>
    </submittedName>
</protein>
<evidence type="ECO:0000313" key="2">
    <source>
        <dbReference type="EMBL" id="PHI31071.1"/>
    </source>
</evidence>
<dbReference type="STRING" id="1111728.GCA_000427805_04562"/>
<feature type="compositionally biased region" description="Basic and acidic residues" evidence="1">
    <location>
        <begin position="58"/>
        <end position="68"/>
    </location>
</feature>
<dbReference type="EMBL" id="PDDX01000001">
    <property type="protein sequence ID" value="PHI31071.1"/>
    <property type="molecule type" value="Genomic_DNA"/>
</dbReference>
<dbReference type="Proteomes" id="UP000373449">
    <property type="component" value="Unassembled WGS sequence"/>
</dbReference>
<reference evidence="2" key="1">
    <citation type="submission" date="2017-09" db="EMBL/GenBank/DDBJ databases">
        <title>FDA dAtabase for Regulatory Grade micrObial Sequences (FDA-ARGOS): Supporting development and validation of Infectious Disease Dx tests.</title>
        <authorList>
            <person name="Minogue T."/>
            <person name="Wolcott M."/>
            <person name="Wasieloski L."/>
            <person name="Aguilar W."/>
            <person name="Moore D."/>
            <person name="Tallon L.J."/>
            <person name="Sadzewicz L."/>
            <person name="Ott S."/>
            <person name="Zhao X."/>
            <person name="Nagaraj S."/>
            <person name="Vavikolanu K."/>
            <person name="Aluvathingal J."/>
            <person name="Nadendla S."/>
            <person name="Sichtig H."/>
        </authorList>
    </citation>
    <scope>NUCLEOTIDE SEQUENCE</scope>
    <source>
        <strain evidence="2">FDAARGOS_387</strain>
    </source>
</reference>
<dbReference type="AlphaFoldDB" id="A0A2C6DQH8"/>
<evidence type="ECO:0000313" key="4">
    <source>
        <dbReference type="Proteomes" id="UP000224974"/>
    </source>
</evidence>
<dbReference type="RefSeq" id="WP_099044213.1">
    <property type="nucleotide sequence ID" value="NZ_CAADJA010000002.1"/>
</dbReference>
<organism evidence="2 4">
    <name type="scientific">Budvicia aquatica</name>
    <dbReference type="NCBI Taxonomy" id="82979"/>
    <lineage>
        <taxon>Bacteria</taxon>
        <taxon>Pseudomonadati</taxon>
        <taxon>Pseudomonadota</taxon>
        <taxon>Gammaproteobacteria</taxon>
        <taxon>Enterobacterales</taxon>
        <taxon>Budviciaceae</taxon>
        <taxon>Budvicia</taxon>
    </lineage>
</organism>
<proteinExistence type="predicted"/>
<keyword evidence="4" id="KW-1185">Reference proteome</keyword>
<feature type="region of interest" description="Disordered" evidence="1">
    <location>
        <begin position="50"/>
        <end position="82"/>
    </location>
</feature>
<evidence type="ECO:0000256" key="1">
    <source>
        <dbReference type="SAM" id="MobiDB-lite"/>
    </source>
</evidence>
<evidence type="ECO:0000313" key="3">
    <source>
        <dbReference type="EMBL" id="VFS51301.1"/>
    </source>
</evidence>
<accession>A0A2C6DQH8</accession>
<gene>
    <name evidence="2" type="ORF">CRN84_17895</name>
    <name evidence="3" type="ORF">NCTC12282_04947</name>
</gene>
<dbReference type="Proteomes" id="UP000224974">
    <property type="component" value="Unassembled WGS sequence"/>
</dbReference>
<reference evidence="3 5" key="3">
    <citation type="submission" date="2019-03" db="EMBL/GenBank/DDBJ databases">
        <authorList>
            <consortium name="Pathogen Informatics"/>
        </authorList>
    </citation>
    <scope>NUCLEOTIDE SEQUENCE [LARGE SCALE GENOMIC DNA]</scope>
    <source>
        <strain evidence="3 5">NCTC12282</strain>
    </source>
</reference>
<dbReference type="EMBL" id="CAADJA010000002">
    <property type="protein sequence ID" value="VFS51301.1"/>
    <property type="molecule type" value="Genomic_DNA"/>
</dbReference>
<dbReference type="OrthoDB" id="6470580at2"/>
<sequence length="82" mass="9394">MTDIATDEDGMIDIDDVIIRSTLIIDDGCDWTAYNVWSMNARRRMRLGMYEQPPARPKVSEIKLEPVKKPKKKSQRKAAAVD</sequence>